<dbReference type="CDD" id="cd02570">
    <property type="entry name" value="PseudoU_synth_EcTruA"/>
    <property type="match status" value="1"/>
</dbReference>
<dbReference type="EC" id="5.4.99.12" evidence="4"/>
<comment type="function">
    <text evidence="4">Formation of pseudouridine at positions 38, 39 and 40 in the anticodon stem and loop of transfer RNAs.</text>
</comment>
<sequence length="262" mass="29626">MPVVRWAACVEYDGSAYHGWQSQPHASSVQDTLEAALTRLAAAPIRTICSGRTDTGVHAQGQIVHFDTEVERSERAWLLGTNRYLPEDIALQWVVPVPQAFHARFGAVAREYRYWILDRTAPSALWRNRAYHSHHRLDVDAMQTAAQHLVGYHDFSAFRAAACQAKTPWRDLTRCDVVRRGDWIRLEVRANAFLHHMVRNIVGSLLPVGRGERGPAWLAQLLANKDRRRAGMTAPAQGLSLRRVHYPPDFELPAPALDDDGW</sequence>
<dbReference type="OrthoDB" id="9811823at2"/>
<dbReference type="InterPro" id="IPR020094">
    <property type="entry name" value="TruA/RsuA/RluB/E/F_N"/>
</dbReference>
<keyword evidence="2 4" id="KW-0819">tRNA processing</keyword>
<keyword evidence="10" id="KW-1185">Reference proteome</keyword>
<feature type="domain" description="Pseudouridine synthase I TruA alpha/beta" evidence="8">
    <location>
        <begin position="145"/>
        <end position="247"/>
    </location>
</feature>
<dbReference type="InterPro" id="IPR020097">
    <property type="entry name" value="PsdUridine_synth_TruA_a/b_dom"/>
</dbReference>
<reference evidence="9 10" key="2">
    <citation type="journal article" date="2013" name="PLoS ONE">
        <title>INDIGO - INtegrated Data Warehouse of MIcrobial GenOmes with Examples from the Red Sea Extremophiles.</title>
        <authorList>
            <person name="Alam I."/>
            <person name="Antunes A."/>
            <person name="Kamau A.A."/>
            <person name="Ba Alawi W."/>
            <person name="Kalkatawi M."/>
            <person name="Stingl U."/>
            <person name="Bajic V.B."/>
        </authorList>
    </citation>
    <scope>NUCLEOTIDE SEQUENCE [LARGE SCALE GENOMIC DNA]</scope>
    <source>
        <strain evidence="9 10">E1L3A</strain>
    </source>
</reference>
<dbReference type="HAMAP" id="MF_00171">
    <property type="entry name" value="TruA"/>
    <property type="match status" value="1"/>
</dbReference>
<dbReference type="Proteomes" id="UP000006242">
    <property type="component" value="Unassembled WGS sequence"/>
</dbReference>
<evidence type="ECO:0000256" key="4">
    <source>
        <dbReference type="HAMAP-Rule" id="MF_00171"/>
    </source>
</evidence>
<evidence type="ECO:0000256" key="2">
    <source>
        <dbReference type="ARBA" id="ARBA00022694"/>
    </source>
</evidence>
<name>U2FS38_9GAMM</name>
<accession>U2FS38</accession>
<dbReference type="GO" id="GO:0160147">
    <property type="term" value="F:tRNA pseudouridine(38-40) synthase activity"/>
    <property type="evidence" value="ECO:0007669"/>
    <property type="project" value="UniProtKB-EC"/>
</dbReference>
<dbReference type="PANTHER" id="PTHR11142">
    <property type="entry name" value="PSEUDOURIDYLATE SYNTHASE"/>
    <property type="match status" value="1"/>
</dbReference>
<comment type="caution">
    <text evidence="4">Lacks conserved residue(s) required for the propagation of feature annotation.</text>
</comment>
<comment type="caution">
    <text evidence="9">The sequence shown here is derived from an EMBL/GenBank/DDBJ whole genome shotgun (WGS) entry which is preliminary data.</text>
</comment>
<gene>
    <name evidence="4 9" type="primary">truA</name>
    <name evidence="9" type="ORF">SSPSH_002162</name>
</gene>
<dbReference type="InterPro" id="IPR020095">
    <property type="entry name" value="PsdUridine_synth_TruA_C"/>
</dbReference>
<dbReference type="AlphaFoldDB" id="U2FS38"/>
<evidence type="ECO:0000256" key="1">
    <source>
        <dbReference type="ARBA" id="ARBA00009375"/>
    </source>
</evidence>
<evidence type="ECO:0000256" key="3">
    <source>
        <dbReference type="ARBA" id="ARBA00023235"/>
    </source>
</evidence>
<evidence type="ECO:0000313" key="10">
    <source>
        <dbReference type="Proteomes" id="UP000006242"/>
    </source>
</evidence>
<evidence type="ECO:0000313" key="9">
    <source>
        <dbReference type="EMBL" id="ERJ18869.1"/>
    </source>
</evidence>
<dbReference type="Gene3D" id="3.30.70.660">
    <property type="entry name" value="Pseudouridine synthase I, catalytic domain, C-terminal subdomain"/>
    <property type="match status" value="1"/>
</dbReference>
<dbReference type="NCBIfam" id="TIGR00071">
    <property type="entry name" value="hisT_truA"/>
    <property type="match status" value="1"/>
</dbReference>
<dbReference type="FunFam" id="3.30.70.580:FF:000001">
    <property type="entry name" value="tRNA pseudouridine synthase A"/>
    <property type="match status" value="1"/>
</dbReference>
<dbReference type="PIRSF" id="PIRSF001430">
    <property type="entry name" value="tRNA_psdUrid_synth"/>
    <property type="match status" value="1"/>
</dbReference>
<dbReference type="InterPro" id="IPR020103">
    <property type="entry name" value="PsdUridine_synth_cat_dom_sf"/>
</dbReference>
<evidence type="ECO:0000256" key="5">
    <source>
        <dbReference type="PIRSR" id="PIRSR001430-1"/>
    </source>
</evidence>
<keyword evidence="3 4" id="KW-0413">Isomerase</keyword>
<feature type="binding site" evidence="4 6">
    <location>
        <position position="112"/>
    </location>
    <ligand>
        <name>substrate</name>
    </ligand>
</feature>
<evidence type="ECO:0000256" key="6">
    <source>
        <dbReference type="PIRSR" id="PIRSR001430-2"/>
    </source>
</evidence>
<comment type="similarity">
    <text evidence="1 4 7">Belongs to the tRNA pseudouridine synthase TruA family.</text>
</comment>
<comment type="catalytic activity">
    <reaction evidence="4 7">
        <text>uridine(38/39/40) in tRNA = pseudouridine(38/39/40) in tRNA</text>
        <dbReference type="Rhea" id="RHEA:22376"/>
        <dbReference type="Rhea" id="RHEA-COMP:10085"/>
        <dbReference type="Rhea" id="RHEA-COMP:10087"/>
        <dbReference type="ChEBI" id="CHEBI:65314"/>
        <dbReference type="ChEBI" id="CHEBI:65315"/>
        <dbReference type="EC" id="5.4.99.12"/>
    </reaction>
</comment>
<dbReference type="GO" id="GO:0031119">
    <property type="term" value="P:tRNA pseudouridine synthesis"/>
    <property type="evidence" value="ECO:0007669"/>
    <property type="project" value="UniProtKB-UniRule"/>
</dbReference>
<dbReference type="eggNOG" id="COG0101">
    <property type="taxonomic scope" value="Bacteria"/>
</dbReference>
<dbReference type="SUPFAM" id="SSF55120">
    <property type="entry name" value="Pseudouridine synthase"/>
    <property type="match status" value="1"/>
</dbReference>
<organism evidence="9 10">
    <name type="scientific">Salinisphaera shabanensis E1L3A</name>
    <dbReference type="NCBI Taxonomy" id="1033802"/>
    <lineage>
        <taxon>Bacteria</taxon>
        <taxon>Pseudomonadati</taxon>
        <taxon>Pseudomonadota</taxon>
        <taxon>Gammaproteobacteria</taxon>
        <taxon>Salinisphaerales</taxon>
        <taxon>Salinisphaeraceae</taxon>
        <taxon>Salinisphaera</taxon>
    </lineage>
</organism>
<dbReference type="InterPro" id="IPR001406">
    <property type="entry name" value="PsdUridine_synth_TruA"/>
</dbReference>
<dbReference type="GO" id="GO:0016829">
    <property type="term" value="F:lyase activity"/>
    <property type="evidence" value="ECO:0007669"/>
    <property type="project" value="UniProtKB-KW"/>
</dbReference>
<dbReference type="PANTHER" id="PTHR11142:SF0">
    <property type="entry name" value="TRNA PSEUDOURIDINE SYNTHASE-LIKE 1"/>
    <property type="match status" value="1"/>
</dbReference>
<dbReference type="STRING" id="1033802.SSPSH_002162"/>
<dbReference type="GO" id="GO:0003723">
    <property type="term" value="F:RNA binding"/>
    <property type="evidence" value="ECO:0007669"/>
    <property type="project" value="InterPro"/>
</dbReference>
<dbReference type="Pfam" id="PF01416">
    <property type="entry name" value="PseudoU_synth_1"/>
    <property type="match status" value="2"/>
</dbReference>
<dbReference type="Gene3D" id="3.30.70.580">
    <property type="entry name" value="Pseudouridine synthase I, catalytic domain, N-terminal subdomain"/>
    <property type="match status" value="1"/>
</dbReference>
<reference evidence="9 10" key="1">
    <citation type="journal article" date="2011" name="J. Bacteriol.">
        <title>Genome sequence of Salinisphaera shabanensis, a gammaproteobacterium from the harsh, variable environment of the brine-seawater interface of the Shaban Deep in the Red Sea.</title>
        <authorList>
            <person name="Antunes A."/>
            <person name="Alam I."/>
            <person name="Bajic V.B."/>
            <person name="Stingl U."/>
        </authorList>
    </citation>
    <scope>NUCLEOTIDE SEQUENCE [LARGE SCALE GENOMIC DNA]</scope>
    <source>
        <strain evidence="9 10">E1L3A</strain>
    </source>
</reference>
<keyword evidence="9" id="KW-0456">Lyase</keyword>
<dbReference type="EMBL" id="AFNV02000014">
    <property type="protein sequence ID" value="ERJ18869.1"/>
    <property type="molecule type" value="Genomic_DNA"/>
</dbReference>
<evidence type="ECO:0000256" key="7">
    <source>
        <dbReference type="RuleBase" id="RU003792"/>
    </source>
</evidence>
<proteinExistence type="inferred from homology"/>
<feature type="domain" description="Pseudouridine synthase I TruA alpha/beta" evidence="8">
    <location>
        <begin position="8"/>
        <end position="105"/>
    </location>
</feature>
<evidence type="ECO:0000259" key="8">
    <source>
        <dbReference type="Pfam" id="PF01416"/>
    </source>
</evidence>
<comment type="subunit">
    <text evidence="4">Homodimer.</text>
</comment>
<feature type="active site" description="Nucleophile" evidence="4 5">
    <location>
        <position position="54"/>
    </location>
</feature>
<protein>
    <recommendedName>
        <fullName evidence="4">tRNA pseudouridine synthase A</fullName>
        <ecNumber evidence="4">5.4.99.12</ecNumber>
    </recommendedName>
    <alternativeName>
        <fullName evidence="4">tRNA pseudouridine(38-40) synthase</fullName>
    </alternativeName>
    <alternativeName>
        <fullName evidence="4">tRNA pseudouridylate synthase I</fullName>
    </alternativeName>
    <alternativeName>
        <fullName evidence="4">tRNA-uridine isomerase I</fullName>
    </alternativeName>
</protein>